<proteinExistence type="predicted"/>
<dbReference type="Proteomes" id="UP000433737">
    <property type="component" value="Unassembled WGS sequence"/>
</dbReference>
<evidence type="ECO:0008006" key="3">
    <source>
        <dbReference type="Google" id="ProtNLM"/>
    </source>
</evidence>
<sequence>MAARDVHFRTKVKELQVIESHPLSRFAGFTFICALQARSRLFNKIIPEEQQMVEI</sequence>
<dbReference type="EMBL" id="CABWMH010000008">
    <property type="protein sequence ID" value="VXB66868.1"/>
    <property type="molecule type" value="Genomic_DNA"/>
</dbReference>
<comment type="caution">
    <text evidence="1">The sequence shown here is derived from an EMBL/GenBank/DDBJ whole genome shotgun (WGS) entry which is preliminary data.</text>
</comment>
<evidence type="ECO:0000313" key="1">
    <source>
        <dbReference type="EMBL" id="VXB66868.1"/>
    </source>
</evidence>
<dbReference type="AlphaFoldDB" id="A0AAX3J4T1"/>
<evidence type="ECO:0000313" key="2">
    <source>
        <dbReference type="Proteomes" id="UP000433737"/>
    </source>
</evidence>
<organism evidence="1 2">
    <name type="scientific">Pantoea brenneri</name>
    <dbReference type="NCBI Taxonomy" id="472694"/>
    <lineage>
        <taxon>Bacteria</taxon>
        <taxon>Pseudomonadati</taxon>
        <taxon>Pseudomonadota</taxon>
        <taxon>Gammaproteobacteria</taxon>
        <taxon>Enterobacterales</taxon>
        <taxon>Erwiniaceae</taxon>
        <taxon>Pantoea</taxon>
    </lineage>
</organism>
<reference evidence="1 2" key="1">
    <citation type="submission" date="2019-10" db="EMBL/GenBank/DDBJ databases">
        <authorList>
            <person name="Karimi E."/>
        </authorList>
    </citation>
    <scope>NUCLEOTIDE SEQUENCE [LARGE SCALE GENOMIC DNA]</scope>
    <source>
        <strain evidence="1">Pantoea sp. 111</strain>
    </source>
</reference>
<accession>A0AAX3J4T1</accession>
<gene>
    <name evidence="1" type="ORF">PANT111_160323</name>
</gene>
<protein>
    <recommendedName>
        <fullName evidence="3">Transposase</fullName>
    </recommendedName>
</protein>
<name>A0AAX3J4T1_9GAMM</name>